<keyword evidence="1" id="KW-0813">Transport</keyword>
<keyword evidence="2" id="KW-0633">Potassium transport</keyword>
<evidence type="ECO:0000313" key="6">
    <source>
        <dbReference type="Proteomes" id="UP000266723"/>
    </source>
</evidence>
<dbReference type="Proteomes" id="UP000266723">
    <property type="component" value="Unassembled WGS sequence"/>
</dbReference>
<keyword evidence="3" id="KW-0630">Potassium</keyword>
<evidence type="ECO:0000256" key="4">
    <source>
        <dbReference type="ARBA" id="ARBA00023065"/>
    </source>
</evidence>
<protein>
    <recommendedName>
        <fullName evidence="7">FBD domain-containing protein</fullName>
    </recommendedName>
</protein>
<evidence type="ECO:0000256" key="2">
    <source>
        <dbReference type="ARBA" id="ARBA00022538"/>
    </source>
</evidence>
<comment type="caution">
    <text evidence="5">The sequence shown here is derived from an EMBL/GenBank/DDBJ whole genome shotgun (WGS) entry which is preliminary data.</text>
</comment>
<evidence type="ECO:0008006" key="7">
    <source>
        <dbReference type="Google" id="ProtNLM"/>
    </source>
</evidence>
<dbReference type="EMBL" id="QGKV02001507">
    <property type="protein sequence ID" value="KAF3532026.1"/>
    <property type="molecule type" value="Genomic_DNA"/>
</dbReference>
<sequence>MTKSSNKGITVGKKYSGIEFLQAPSSTPASGSPLEGTPVPCYEVLRVRSQEPPPSPGKRKTSDKENLTYFRIWKSLTYSNRLIVIVPSGRKWTIEGTFESDDEAIRRLNVSLLEHVPCSVGILVDRGHFSCRGIRKCKIDVGVIFIWGNDDREAVYLVQRMKFNPRVNVSVIRHVFNQETETMNWEHILDHVVLEDLKETHAANCVAYTEKTFADGPEVASTIRLLRIMILWWLGEITAWQYPTSQN</sequence>
<accession>A0ABQ7BIS1</accession>
<evidence type="ECO:0000313" key="5">
    <source>
        <dbReference type="EMBL" id="KAF3532026.1"/>
    </source>
</evidence>
<dbReference type="InterPro" id="IPR050794">
    <property type="entry name" value="CPA2_transporter"/>
</dbReference>
<keyword evidence="4" id="KW-0406">Ion transport</keyword>
<reference evidence="5 6" key="1">
    <citation type="journal article" date="2020" name="BMC Genomics">
        <title>Intraspecific diversification of the crop wild relative Brassica cretica Lam. using demographic model selection.</title>
        <authorList>
            <person name="Kioukis A."/>
            <person name="Michalopoulou V.A."/>
            <person name="Briers L."/>
            <person name="Pirintsos S."/>
            <person name="Studholme D.J."/>
            <person name="Pavlidis P."/>
            <person name="Sarris P.F."/>
        </authorList>
    </citation>
    <scope>NUCLEOTIDE SEQUENCE [LARGE SCALE GENOMIC DNA]</scope>
    <source>
        <strain evidence="6">cv. PFS-1207/04</strain>
    </source>
</reference>
<name>A0ABQ7BIS1_BRACR</name>
<proteinExistence type="predicted"/>
<dbReference type="PANTHER" id="PTHR32468:SF152">
    <property type="entry name" value="CATION_H(+) ANTIPORTER 12"/>
    <property type="match status" value="1"/>
</dbReference>
<evidence type="ECO:0000256" key="1">
    <source>
        <dbReference type="ARBA" id="ARBA00022448"/>
    </source>
</evidence>
<keyword evidence="6" id="KW-1185">Reference proteome</keyword>
<gene>
    <name evidence="5" type="ORF">DY000_02039595</name>
</gene>
<organism evidence="5 6">
    <name type="scientific">Brassica cretica</name>
    <name type="common">Mustard</name>
    <dbReference type="NCBI Taxonomy" id="69181"/>
    <lineage>
        <taxon>Eukaryota</taxon>
        <taxon>Viridiplantae</taxon>
        <taxon>Streptophyta</taxon>
        <taxon>Embryophyta</taxon>
        <taxon>Tracheophyta</taxon>
        <taxon>Spermatophyta</taxon>
        <taxon>Magnoliopsida</taxon>
        <taxon>eudicotyledons</taxon>
        <taxon>Gunneridae</taxon>
        <taxon>Pentapetalae</taxon>
        <taxon>rosids</taxon>
        <taxon>malvids</taxon>
        <taxon>Brassicales</taxon>
        <taxon>Brassicaceae</taxon>
        <taxon>Brassiceae</taxon>
        <taxon>Brassica</taxon>
    </lineage>
</organism>
<evidence type="ECO:0000256" key="3">
    <source>
        <dbReference type="ARBA" id="ARBA00022958"/>
    </source>
</evidence>
<dbReference type="PANTHER" id="PTHR32468">
    <property type="entry name" value="CATION/H + ANTIPORTER"/>
    <property type="match status" value="1"/>
</dbReference>